<dbReference type="PROSITE" id="PS50922">
    <property type="entry name" value="TLC"/>
    <property type="match status" value="1"/>
</dbReference>
<dbReference type="GO" id="GO:0005783">
    <property type="term" value="C:endoplasmic reticulum"/>
    <property type="evidence" value="ECO:0007669"/>
    <property type="project" value="TreeGrafter"/>
</dbReference>
<comment type="subcellular location">
    <subcellularLocation>
        <location evidence="1">Membrane</location>
        <topology evidence="1">Multi-pass membrane protein</topology>
    </subcellularLocation>
</comment>
<dbReference type="AlphaFoldDB" id="A0A7S1TAC8"/>
<name>A0A7S1TAC8_9RHOD</name>
<dbReference type="Pfam" id="PF03798">
    <property type="entry name" value="TRAM_LAG1_CLN8"/>
    <property type="match status" value="1"/>
</dbReference>
<keyword evidence="2 5" id="KW-0812">Transmembrane</keyword>
<gene>
    <name evidence="8" type="ORF">CCAE0312_LOCUS2340</name>
</gene>
<protein>
    <recommendedName>
        <fullName evidence="7">TLC domain-containing protein</fullName>
    </recommendedName>
</protein>
<organism evidence="8">
    <name type="scientific">Compsopogon caeruleus</name>
    <dbReference type="NCBI Taxonomy" id="31354"/>
    <lineage>
        <taxon>Eukaryota</taxon>
        <taxon>Rhodophyta</taxon>
        <taxon>Compsopogonophyceae</taxon>
        <taxon>Compsopogonales</taxon>
        <taxon>Compsopogonaceae</taxon>
        <taxon>Compsopogon</taxon>
    </lineage>
</organism>
<evidence type="ECO:0000256" key="6">
    <source>
        <dbReference type="SAM" id="Phobius"/>
    </source>
</evidence>
<dbReference type="PANTHER" id="PTHR13439">
    <property type="entry name" value="CT120 PROTEIN"/>
    <property type="match status" value="1"/>
</dbReference>
<evidence type="ECO:0000313" key="8">
    <source>
        <dbReference type="EMBL" id="CAD9230065.1"/>
    </source>
</evidence>
<keyword evidence="3 6" id="KW-1133">Transmembrane helix</keyword>
<keyword evidence="4 5" id="KW-0472">Membrane</keyword>
<evidence type="ECO:0000256" key="1">
    <source>
        <dbReference type="ARBA" id="ARBA00004141"/>
    </source>
</evidence>
<feature type="transmembrane region" description="Helical" evidence="6">
    <location>
        <begin position="206"/>
        <end position="230"/>
    </location>
</feature>
<feature type="domain" description="TLC" evidence="7">
    <location>
        <begin position="62"/>
        <end position="278"/>
    </location>
</feature>
<evidence type="ECO:0000256" key="4">
    <source>
        <dbReference type="ARBA" id="ARBA00023136"/>
    </source>
</evidence>
<reference evidence="8" key="1">
    <citation type="submission" date="2021-01" db="EMBL/GenBank/DDBJ databases">
        <authorList>
            <person name="Corre E."/>
            <person name="Pelletier E."/>
            <person name="Niang G."/>
            <person name="Scheremetjew M."/>
            <person name="Finn R."/>
            <person name="Kale V."/>
            <person name="Holt S."/>
            <person name="Cochrane G."/>
            <person name="Meng A."/>
            <person name="Brown T."/>
            <person name="Cohen L."/>
        </authorList>
    </citation>
    <scope>NUCLEOTIDE SEQUENCE</scope>
    <source>
        <strain evidence="8">SAG 36.94</strain>
    </source>
</reference>
<evidence type="ECO:0000256" key="3">
    <source>
        <dbReference type="ARBA" id="ARBA00022989"/>
    </source>
</evidence>
<evidence type="ECO:0000256" key="5">
    <source>
        <dbReference type="PROSITE-ProRule" id="PRU00205"/>
    </source>
</evidence>
<evidence type="ECO:0000259" key="7">
    <source>
        <dbReference type="PROSITE" id="PS50922"/>
    </source>
</evidence>
<dbReference type="GO" id="GO:0016020">
    <property type="term" value="C:membrane"/>
    <property type="evidence" value="ECO:0007669"/>
    <property type="project" value="UniProtKB-SubCell"/>
</dbReference>
<evidence type="ECO:0000256" key="2">
    <source>
        <dbReference type="ARBA" id="ARBA00022692"/>
    </source>
</evidence>
<dbReference type="PANTHER" id="PTHR13439:SF0">
    <property type="entry name" value="TOPOISOMERASE I DAMAGE AFFECTED PROTEIN 4"/>
    <property type="match status" value="1"/>
</dbReference>
<dbReference type="SMART" id="SM00724">
    <property type="entry name" value="TLC"/>
    <property type="match status" value="1"/>
</dbReference>
<dbReference type="InterPro" id="IPR006634">
    <property type="entry name" value="TLC-dom"/>
</dbReference>
<dbReference type="GO" id="GO:0055088">
    <property type="term" value="P:lipid homeostasis"/>
    <property type="evidence" value="ECO:0007669"/>
    <property type="project" value="TreeGrafter"/>
</dbReference>
<dbReference type="EMBL" id="HBGH01004216">
    <property type="protein sequence ID" value="CAD9230065.1"/>
    <property type="molecule type" value="Transcribed_RNA"/>
</dbReference>
<dbReference type="InterPro" id="IPR050846">
    <property type="entry name" value="TLCD"/>
</dbReference>
<sequence length="296" mass="33357">MEVPDESLMVSPIPLSSLVITRESVWDALMFALMWELVNRVSRVGIQKMVEVLKVSERYRGSLIATGPSYMTSVIHSLVMTYRGYRDLWGIWPSPPVVQMCGSKANVPWEVIAPYAGTLEGIYLTARIFFGYMLYDTAHVIVEFPQLGGMDMVLHHVVFMGGIYLGIVSRAMYFPFTWLISTELSTIFLNLRWFCAKSGYGEGKEIAVVSYLFAAAFLFSRVLLFGYGLVHFWMHRAALSVCSTAFLYPATRFIVTGGYFLNVFWFGKILQVAARGGARKSMEHDHTKEAADAKSK</sequence>
<proteinExistence type="predicted"/>
<accession>A0A7S1TAC8</accession>
<feature type="transmembrane region" description="Helical" evidence="6">
    <location>
        <begin position="250"/>
        <end position="270"/>
    </location>
</feature>
<feature type="transmembrane region" description="Helical" evidence="6">
    <location>
        <begin position="173"/>
        <end position="194"/>
    </location>
</feature>